<feature type="compositionally biased region" description="Basic and acidic residues" evidence="2">
    <location>
        <begin position="389"/>
        <end position="403"/>
    </location>
</feature>
<proteinExistence type="predicted"/>
<feature type="compositionally biased region" description="Low complexity" evidence="2">
    <location>
        <begin position="593"/>
        <end position="607"/>
    </location>
</feature>
<reference evidence="3" key="1">
    <citation type="journal article" date="2022" name="IScience">
        <title>Evolution of zygomycete secretomes and the origins of terrestrial fungal ecologies.</title>
        <authorList>
            <person name="Chang Y."/>
            <person name="Wang Y."/>
            <person name="Mondo S."/>
            <person name="Ahrendt S."/>
            <person name="Andreopoulos W."/>
            <person name="Barry K."/>
            <person name="Beard J."/>
            <person name="Benny G.L."/>
            <person name="Blankenship S."/>
            <person name="Bonito G."/>
            <person name="Cuomo C."/>
            <person name="Desiro A."/>
            <person name="Gervers K.A."/>
            <person name="Hundley H."/>
            <person name="Kuo A."/>
            <person name="LaButti K."/>
            <person name="Lang B.F."/>
            <person name="Lipzen A."/>
            <person name="O'Donnell K."/>
            <person name="Pangilinan J."/>
            <person name="Reynolds N."/>
            <person name="Sandor L."/>
            <person name="Smith M.E."/>
            <person name="Tsang A."/>
            <person name="Grigoriev I.V."/>
            <person name="Stajich J.E."/>
            <person name="Spatafora J.W."/>
        </authorList>
    </citation>
    <scope>NUCLEOTIDE SEQUENCE</scope>
    <source>
        <strain evidence="3">RSA 2281</strain>
    </source>
</reference>
<name>A0AAD5JRV7_9FUNG</name>
<reference evidence="3" key="2">
    <citation type="submission" date="2023-02" db="EMBL/GenBank/DDBJ databases">
        <authorList>
            <consortium name="DOE Joint Genome Institute"/>
            <person name="Mondo S.J."/>
            <person name="Chang Y."/>
            <person name="Wang Y."/>
            <person name="Ahrendt S."/>
            <person name="Andreopoulos W."/>
            <person name="Barry K."/>
            <person name="Beard J."/>
            <person name="Benny G.L."/>
            <person name="Blankenship S."/>
            <person name="Bonito G."/>
            <person name="Cuomo C."/>
            <person name="Desiro A."/>
            <person name="Gervers K.A."/>
            <person name="Hundley H."/>
            <person name="Kuo A."/>
            <person name="LaButti K."/>
            <person name="Lang B.F."/>
            <person name="Lipzen A."/>
            <person name="O'Donnell K."/>
            <person name="Pangilinan J."/>
            <person name="Reynolds N."/>
            <person name="Sandor L."/>
            <person name="Smith M.W."/>
            <person name="Tsang A."/>
            <person name="Grigoriev I.V."/>
            <person name="Stajich J.E."/>
            <person name="Spatafora J.W."/>
        </authorList>
    </citation>
    <scope>NUCLEOTIDE SEQUENCE</scope>
    <source>
        <strain evidence="3">RSA 2281</strain>
    </source>
</reference>
<dbReference type="Proteomes" id="UP001209540">
    <property type="component" value="Unassembled WGS sequence"/>
</dbReference>
<accession>A0AAD5JRV7</accession>
<feature type="compositionally biased region" description="Low complexity" evidence="2">
    <location>
        <begin position="485"/>
        <end position="503"/>
    </location>
</feature>
<dbReference type="AlphaFoldDB" id="A0AAD5JRV7"/>
<evidence type="ECO:0000313" key="3">
    <source>
        <dbReference type="EMBL" id="KAI9250931.1"/>
    </source>
</evidence>
<feature type="region of interest" description="Disordered" evidence="2">
    <location>
        <begin position="321"/>
        <end position="342"/>
    </location>
</feature>
<feature type="compositionally biased region" description="Polar residues" evidence="2">
    <location>
        <begin position="901"/>
        <end position="911"/>
    </location>
</feature>
<feature type="region of interest" description="Disordered" evidence="2">
    <location>
        <begin position="515"/>
        <end position="563"/>
    </location>
</feature>
<feature type="region of interest" description="Disordered" evidence="2">
    <location>
        <begin position="577"/>
        <end position="636"/>
    </location>
</feature>
<gene>
    <name evidence="3" type="ORF">BDA99DRAFT_522244</name>
</gene>
<dbReference type="EMBL" id="JAIXMP010000031">
    <property type="protein sequence ID" value="KAI9250931.1"/>
    <property type="molecule type" value="Genomic_DNA"/>
</dbReference>
<keyword evidence="4" id="KW-1185">Reference proteome</keyword>
<feature type="coiled-coil region" evidence="1">
    <location>
        <begin position="129"/>
        <end position="250"/>
    </location>
</feature>
<evidence type="ECO:0000313" key="4">
    <source>
        <dbReference type="Proteomes" id="UP001209540"/>
    </source>
</evidence>
<keyword evidence="1" id="KW-0175">Coiled coil</keyword>
<comment type="caution">
    <text evidence="3">The sequence shown here is derived from an EMBL/GenBank/DDBJ whole genome shotgun (WGS) entry which is preliminary data.</text>
</comment>
<protein>
    <submittedName>
        <fullName evidence="3">Uncharacterized protein</fullName>
    </submittedName>
</protein>
<feature type="compositionally biased region" description="Low complexity" evidence="2">
    <location>
        <begin position="443"/>
        <end position="461"/>
    </location>
</feature>
<feature type="compositionally biased region" description="Low complexity" evidence="2">
    <location>
        <begin position="329"/>
        <end position="342"/>
    </location>
</feature>
<feature type="region of interest" description="Disordered" evidence="2">
    <location>
        <begin position="875"/>
        <end position="965"/>
    </location>
</feature>
<evidence type="ECO:0000256" key="2">
    <source>
        <dbReference type="SAM" id="MobiDB-lite"/>
    </source>
</evidence>
<evidence type="ECO:0000256" key="1">
    <source>
        <dbReference type="SAM" id="Coils"/>
    </source>
</evidence>
<feature type="region of interest" description="Disordered" evidence="2">
    <location>
        <begin position="1"/>
        <end position="56"/>
    </location>
</feature>
<organism evidence="3 4">
    <name type="scientific">Phascolomyces articulosus</name>
    <dbReference type="NCBI Taxonomy" id="60185"/>
    <lineage>
        <taxon>Eukaryota</taxon>
        <taxon>Fungi</taxon>
        <taxon>Fungi incertae sedis</taxon>
        <taxon>Mucoromycota</taxon>
        <taxon>Mucoromycotina</taxon>
        <taxon>Mucoromycetes</taxon>
        <taxon>Mucorales</taxon>
        <taxon>Lichtheimiaceae</taxon>
        <taxon>Phascolomyces</taxon>
    </lineage>
</organism>
<feature type="compositionally biased region" description="Low complexity" evidence="2">
    <location>
        <begin position="919"/>
        <end position="938"/>
    </location>
</feature>
<sequence length="1016" mass="113930">MSRNRSRPTTTTTAAAAAASTTRSPPPSLQQQQQQQQPQPQPQQPSNSNSSSSRGIDIVPSSIEQSLQDWLSRSISDNSPILDTKCGCCGQIDCEIFEALGNTVKKLEGDARLAAEIGQSLLHKHESYILESKQVKADLEQQLDEAREKAQQLEQLLEDADCTRRELLDEHSKTSWESQKTQKTLRETAADLEVANARCTQLMNELKAETMEVDKLRIFKFMVRQADVREENLRAKLEDTKQELAVSRKTELTLESKHRKLKSRYETVCSAYERLKLNQQEFGHGCGPDNLTWLRESNEKLRKDVLKLTTKSLTAFTMTTTTESPTDLQQQQQSNHNNNNNPQQQFITLIKELASANNKLKTDLLECRELLSETRHEVITLNCRIEDLEKDNSNNSSGDERLLQHQYPWPNSTGGGGRHERVLSTSAPQDDSLMKWPPTIAPSSSTSSSRRLSQQQQQKQKGGPIKSLRTRRATSSLITPPKDLPTIAPSPTASTSTPTQTTTPAASIVHHHYHYHMQHQQPQHPLHQQEKSAMVPPPQSSYDSISQNEDDTLAPLQDTPLPRKIADNINLQKHIKESKTDKLSLPPPTMKNSVSFSSQATSTISSTGAGDLDLEDDGRQHQELEEEEEVEEGGSPYHQLKHHVAQALQRLRATDIRALNRRLKRAFDILELSAMSNSIIENILVDVDALRTRFTWIEQQQGLGDKQPLQHHQQQSSDELLSSSPSSLLISWQHDGSMQEFFPMLQIMQDMLQEIGQLRSTMNDLQVEYVKKVEENDIRAEQEVIRKREIRRRTSTLTSSNHPSNQPPTIVTWLTNVFFQPSSSSNTRQQQPQHIMDDNKTLVRSVSHDSIMEQKNNHPTKPNSSTTTSKAILRHKKSDIDRHGPPSSYPRVSTEKRMATANKSMSTNNLMTTSHHHSTGGSSINTSGSNSTSHHSTSQPRPIPYPKLRASKSAGGSVRRSKSMQAPALEYAAVKRKKSLGLNTSLVDLGSSPDIDVDWKVGSAFGGATTSWLGNK</sequence>
<feature type="region of interest" description="Disordered" evidence="2">
    <location>
        <begin position="389"/>
        <end position="503"/>
    </location>
</feature>
<feature type="compositionally biased region" description="Low complexity" evidence="2">
    <location>
        <begin position="7"/>
        <end position="53"/>
    </location>
</feature>